<evidence type="ECO:0000313" key="9">
    <source>
        <dbReference type="Proteomes" id="UP000266441"/>
    </source>
</evidence>
<comment type="similarity">
    <text evidence="1">Belongs to the sigma-70 factor family. ECF subfamily.</text>
</comment>
<dbReference type="PANTHER" id="PTHR43133:SF8">
    <property type="entry name" value="RNA POLYMERASE SIGMA FACTOR HI_1459-RELATED"/>
    <property type="match status" value="1"/>
</dbReference>
<dbReference type="InterPro" id="IPR039425">
    <property type="entry name" value="RNA_pol_sigma-70-like"/>
</dbReference>
<keyword evidence="5" id="KW-0804">Transcription</keyword>
<evidence type="ECO:0000256" key="2">
    <source>
        <dbReference type="ARBA" id="ARBA00023015"/>
    </source>
</evidence>
<reference evidence="8 9" key="1">
    <citation type="journal article" date="2015" name="Int. J. Syst. Evol. Microbiol.">
        <title>Mariniphaga sediminis sp. nov., isolated from coastal sediment.</title>
        <authorList>
            <person name="Wang F.Q."/>
            <person name="Shen Q.Y."/>
            <person name="Chen G.J."/>
            <person name="Du Z.J."/>
        </authorList>
    </citation>
    <scope>NUCLEOTIDE SEQUENCE [LARGE SCALE GENOMIC DNA]</scope>
    <source>
        <strain evidence="8 9">SY21</strain>
    </source>
</reference>
<evidence type="ECO:0000256" key="3">
    <source>
        <dbReference type="ARBA" id="ARBA00023082"/>
    </source>
</evidence>
<evidence type="ECO:0000313" key="8">
    <source>
        <dbReference type="EMBL" id="RIH65368.1"/>
    </source>
</evidence>
<dbReference type="InterPro" id="IPR007627">
    <property type="entry name" value="RNA_pol_sigma70_r2"/>
</dbReference>
<dbReference type="NCBIfam" id="TIGR02937">
    <property type="entry name" value="sigma70-ECF"/>
    <property type="match status" value="1"/>
</dbReference>
<dbReference type="OrthoDB" id="1116873at2"/>
<protein>
    <submittedName>
        <fullName evidence="8">Sigma-70 family RNA polymerase sigma factor</fullName>
    </submittedName>
</protein>
<organism evidence="8 9">
    <name type="scientific">Mariniphaga sediminis</name>
    <dbReference type="NCBI Taxonomy" id="1628158"/>
    <lineage>
        <taxon>Bacteria</taxon>
        <taxon>Pseudomonadati</taxon>
        <taxon>Bacteroidota</taxon>
        <taxon>Bacteroidia</taxon>
        <taxon>Marinilabiliales</taxon>
        <taxon>Prolixibacteraceae</taxon>
        <taxon>Mariniphaga</taxon>
    </lineage>
</organism>
<dbReference type="InterPro" id="IPR013249">
    <property type="entry name" value="RNA_pol_sigma70_r4_t2"/>
</dbReference>
<dbReference type="GO" id="GO:0003677">
    <property type="term" value="F:DNA binding"/>
    <property type="evidence" value="ECO:0007669"/>
    <property type="project" value="UniProtKB-KW"/>
</dbReference>
<accession>A0A399D2E7</accession>
<dbReference type="Proteomes" id="UP000266441">
    <property type="component" value="Unassembled WGS sequence"/>
</dbReference>
<dbReference type="Pfam" id="PF08281">
    <property type="entry name" value="Sigma70_r4_2"/>
    <property type="match status" value="1"/>
</dbReference>
<dbReference type="GO" id="GO:0006352">
    <property type="term" value="P:DNA-templated transcription initiation"/>
    <property type="evidence" value="ECO:0007669"/>
    <property type="project" value="InterPro"/>
</dbReference>
<dbReference type="InterPro" id="IPR036388">
    <property type="entry name" value="WH-like_DNA-bd_sf"/>
</dbReference>
<keyword evidence="3" id="KW-0731">Sigma factor</keyword>
<dbReference type="Gene3D" id="1.10.1740.10">
    <property type="match status" value="1"/>
</dbReference>
<dbReference type="RefSeq" id="WP_119349749.1">
    <property type="nucleotide sequence ID" value="NZ_QWET01000006.1"/>
</dbReference>
<feature type="domain" description="RNA polymerase sigma-70 region 2" evidence="6">
    <location>
        <begin position="34"/>
        <end position="99"/>
    </location>
</feature>
<dbReference type="Gene3D" id="1.10.10.10">
    <property type="entry name" value="Winged helix-like DNA-binding domain superfamily/Winged helix DNA-binding domain"/>
    <property type="match status" value="1"/>
</dbReference>
<evidence type="ECO:0000256" key="4">
    <source>
        <dbReference type="ARBA" id="ARBA00023125"/>
    </source>
</evidence>
<comment type="caution">
    <text evidence="8">The sequence shown here is derived from an EMBL/GenBank/DDBJ whole genome shotgun (WGS) entry which is preliminary data.</text>
</comment>
<dbReference type="Pfam" id="PF04542">
    <property type="entry name" value="Sigma70_r2"/>
    <property type="match status" value="1"/>
</dbReference>
<dbReference type="InterPro" id="IPR013325">
    <property type="entry name" value="RNA_pol_sigma_r2"/>
</dbReference>
<evidence type="ECO:0000256" key="1">
    <source>
        <dbReference type="ARBA" id="ARBA00010641"/>
    </source>
</evidence>
<dbReference type="InterPro" id="IPR013324">
    <property type="entry name" value="RNA_pol_sigma_r3/r4-like"/>
</dbReference>
<evidence type="ECO:0000259" key="6">
    <source>
        <dbReference type="Pfam" id="PF04542"/>
    </source>
</evidence>
<keyword evidence="9" id="KW-1185">Reference proteome</keyword>
<proteinExistence type="inferred from homology"/>
<dbReference type="SUPFAM" id="SSF88659">
    <property type="entry name" value="Sigma3 and sigma4 domains of RNA polymerase sigma factors"/>
    <property type="match status" value="1"/>
</dbReference>
<dbReference type="InterPro" id="IPR014284">
    <property type="entry name" value="RNA_pol_sigma-70_dom"/>
</dbReference>
<gene>
    <name evidence="8" type="ORF">D1164_09565</name>
</gene>
<dbReference type="GO" id="GO:0016987">
    <property type="term" value="F:sigma factor activity"/>
    <property type="evidence" value="ECO:0007669"/>
    <property type="project" value="UniProtKB-KW"/>
</dbReference>
<dbReference type="PANTHER" id="PTHR43133">
    <property type="entry name" value="RNA POLYMERASE ECF-TYPE SIGMA FACTO"/>
    <property type="match status" value="1"/>
</dbReference>
<evidence type="ECO:0000259" key="7">
    <source>
        <dbReference type="Pfam" id="PF08281"/>
    </source>
</evidence>
<dbReference type="EMBL" id="QWET01000006">
    <property type="protein sequence ID" value="RIH65368.1"/>
    <property type="molecule type" value="Genomic_DNA"/>
</dbReference>
<dbReference type="SUPFAM" id="SSF88946">
    <property type="entry name" value="Sigma2 domain of RNA polymerase sigma factors"/>
    <property type="match status" value="1"/>
</dbReference>
<dbReference type="AlphaFoldDB" id="A0A399D2E7"/>
<sequence>MQLIPFYRKKKEKPDSELLGLYLETREPEVLGELYARYMHLVYGVCLKYFKEPEKSKDAVIQIYEKIHLEIHRHEVKNFKSWLYVVTKNHCLMDLRKKKPGETVRVSTEEEWGLFMENEAELHPVDRTPDEMPEQALEKCIERLKAEQRKCIDLFYLKNKSYREISGVLEMEEKKVKSHIQNAKRNLKICMEEKK</sequence>
<keyword evidence="4" id="KW-0238">DNA-binding</keyword>
<evidence type="ECO:0000256" key="5">
    <source>
        <dbReference type="ARBA" id="ARBA00023163"/>
    </source>
</evidence>
<name>A0A399D2E7_9BACT</name>
<keyword evidence="2" id="KW-0805">Transcription regulation</keyword>
<feature type="domain" description="RNA polymerase sigma factor 70 region 4 type 2" evidence="7">
    <location>
        <begin position="135"/>
        <end position="187"/>
    </location>
</feature>